<dbReference type="AlphaFoldDB" id="T1GSF7"/>
<name>T1GSF7_MEGSC</name>
<reference evidence="1" key="2">
    <citation type="submission" date="2015-06" db="UniProtKB">
        <authorList>
            <consortium name="EnsemblMetazoa"/>
        </authorList>
    </citation>
    <scope>IDENTIFICATION</scope>
</reference>
<dbReference type="HOGENOM" id="CLU_2336012_0_0_1"/>
<accession>T1GSF7</accession>
<protein>
    <submittedName>
        <fullName evidence="1">Uncharacterized protein</fullName>
    </submittedName>
</protein>
<sequence length="98" mass="11902">MPQLRMTRMKSRTCFISRWIKLTLTSYDLKLRVKKPSIWGLSESIAYNDLRLISYFTYYPHTRIYIQIWNHSNRSGRSCCLRHTPCFKHPGRKIFKRC</sequence>
<dbReference type="EnsemblMetazoa" id="MESCA006612-RA">
    <property type="protein sequence ID" value="MESCA006612-PA"/>
    <property type="gene ID" value="MESCA006612"/>
</dbReference>
<keyword evidence="2" id="KW-1185">Reference proteome</keyword>
<evidence type="ECO:0000313" key="2">
    <source>
        <dbReference type="Proteomes" id="UP000015102"/>
    </source>
</evidence>
<proteinExistence type="predicted"/>
<dbReference type="EMBL" id="CAQQ02044171">
    <property type="status" value="NOT_ANNOTATED_CDS"/>
    <property type="molecule type" value="Genomic_DNA"/>
</dbReference>
<evidence type="ECO:0000313" key="1">
    <source>
        <dbReference type="EnsemblMetazoa" id="MESCA006612-PA"/>
    </source>
</evidence>
<dbReference type="Proteomes" id="UP000015102">
    <property type="component" value="Unassembled WGS sequence"/>
</dbReference>
<reference evidence="2" key="1">
    <citation type="submission" date="2013-02" db="EMBL/GenBank/DDBJ databases">
        <authorList>
            <person name="Hughes D."/>
        </authorList>
    </citation>
    <scope>NUCLEOTIDE SEQUENCE</scope>
    <source>
        <strain>Durham</strain>
        <strain evidence="2">NC isolate 2 -- Noor lab</strain>
    </source>
</reference>
<organism evidence="1 2">
    <name type="scientific">Megaselia scalaris</name>
    <name type="common">Humpbacked fly</name>
    <name type="synonym">Phora scalaris</name>
    <dbReference type="NCBI Taxonomy" id="36166"/>
    <lineage>
        <taxon>Eukaryota</taxon>
        <taxon>Metazoa</taxon>
        <taxon>Ecdysozoa</taxon>
        <taxon>Arthropoda</taxon>
        <taxon>Hexapoda</taxon>
        <taxon>Insecta</taxon>
        <taxon>Pterygota</taxon>
        <taxon>Neoptera</taxon>
        <taxon>Endopterygota</taxon>
        <taxon>Diptera</taxon>
        <taxon>Brachycera</taxon>
        <taxon>Muscomorpha</taxon>
        <taxon>Platypezoidea</taxon>
        <taxon>Phoridae</taxon>
        <taxon>Megaseliini</taxon>
        <taxon>Megaselia</taxon>
    </lineage>
</organism>